<reference evidence="2 3" key="2">
    <citation type="journal article" date="2016" name="Genome Announc.">
        <title>Complete Genome Sequence of the Highly Virulent Aeromonas schubertii Strain WL1483, Isolated from Diseased Snakehead Fish (Channa argus) in China.</title>
        <authorList>
            <person name="Liu L."/>
            <person name="Li N."/>
            <person name="Zhang D."/>
            <person name="Fu X."/>
            <person name="Shi C."/>
            <person name="Lin Q."/>
            <person name="Hao G."/>
        </authorList>
    </citation>
    <scope>NUCLEOTIDE SEQUENCE [LARGE SCALE GENOMIC DNA]</scope>
    <source>
        <strain evidence="2 3">WL1483</strain>
    </source>
</reference>
<protein>
    <recommendedName>
        <fullName evidence="1">H repeat-associated protein N-terminal domain-containing protein</fullName>
    </recommendedName>
</protein>
<sequence length="73" mass="8227">MSIDAFSKHFAELQDPRQTAKVAYPLFDVLFLTLCAVIGGAEGWQDIEDFGDAHLDWFQKRQLFLNGVMPPIG</sequence>
<organism evidence="2 3">
    <name type="scientific">Aeromonas schubertii</name>
    <dbReference type="NCBI Taxonomy" id="652"/>
    <lineage>
        <taxon>Bacteria</taxon>
        <taxon>Pseudomonadati</taxon>
        <taxon>Pseudomonadota</taxon>
        <taxon>Gammaproteobacteria</taxon>
        <taxon>Aeromonadales</taxon>
        <taxon>Aeromonadaceae</taxon>
        <taxon>Aeromonas</taxon>
    </lineage>
</organism>
<accession>A0A0S2SKB2</accession>
<dbReference type="PANTHER" id="PTHR30298:SF0">
    <property type="entry name" value="PROTEIN YBFL-RELATED"/>
    <property type="match status" value="1"/>
</dbReference>
<evidence type="ECO:0000313" key="2">
    <source>
        <dbReference type="EMBL" id="ALP42147.1"/>
    </source>
</evidence>
<reference evidence="3" key="1">
    <citation type="submission" date="2015-10" db="EMBL/GenBank/DDBJ databases">
        <title>Complete Genome Sequence of Aeromonas schubertii strain WL1483.</title>
        <authorList>
            <person name="Liu L."/>
        </authorList>
    </citation>
    <scope>NUCLEOTIDE SEQUENCE [LARGE SCALE GENOMIC DNA]</scope>
    <source>
        <strain evidence="3">WL1483</strain>
    </source>
</reference>
<dbReference type="Pfam" id="PF13808">
    <property type="entry name" value="DDE_Tnp_1_assoc"/>
    <property type="match status" value="1"/>
</dbReference>
<dbReference type="Proteomes" id="UP000058114">
    <property type="component" value="Chromosome"/>
</dbReference>
<dbReference type="EMBL" id="CP013067">
    <property type="protein sequence ID" value="ALP42147.1"/>
    <property type="molecule type" value="Genomic_DNA"/>
</dbReference>
<dbReference type="InterPro" id="IPR032806">
    <property type="entry name" value="YbfD_N"/>
</dbReference>
<gene>
    <name evidence="2" type="ORF">WL1483_2728</name>
</gene>
<evidence type="ECO:0000259" key="1">
    <source>
        <dbReference type="Pfam" id="PF13808"/>
    </source>
</evidence>
<proteinExistence type="predicted"/>
<dbReference type="KEGG" id="asr:WL1483_2728"/>
<feature type="domain" description="H repeat-associated protein N-terminal" evidence="1">
    <location>
        <begin position="8"/>
        <end position="67"/>
    </location>
</feature>
<dbReference type="InterPro" id="IPR051698">
    <property type="entry name" value="Transposase_11-like"/>
</dbReference>
<dbReference type="AlphaFoldDB" id="A0A0S2SKB2"/>
<dbReference type="PATRIC" id="fig|652.5.peg.1586"/>
<name>A0A0S2SKB2_9GAMM</name>
<evidence type="ECO:0000313" key="3">
    <source>
        <dbReference type="Proteomes" id="UP000058114"/>
    </source>
</evidence>
<dbReference type="PANTHER" id="PTHR30298">
    <property type="entry name" value="H REPEAT-ASSOCIATED PREDICTED TRANSPOSASE"/>
    <property type="match status" value="1"/>
</dbReference>